<protein>
    <submittedName>
        <fullName evidence="1">Uncharacterized protein</fullName>
    </submittedName>
</protein>
<comment type="caution">
    <text evidence="1">The sequence shown here is derived from an EMBL/GenBank/DDBJ whole genome shotgun (WGS) entry which is preliminary data.</text>
</comment>
<name>X1BG81_9ZZZZ</name>
<proteinExistence type="predicted"/>
<sequence>KEWRNNPFHNHFVYVDADTPDSVIKQLMTESLEEFYGIWAENEDILKAWKERPLKSKRGFVAGDLSDGNIESCQRRVQAIRNQAIDFEVRKI</sequence>
<dbReference type="EMBL" id="BART01028845">
    <property type="protein sequence ID" value="GAG94000.1"/>
    <property type="molecule type" value="Genomic_DNA"/>
</dbReference>
<gene>
    <name evidence="1" type="ORF">S01H4_50758</name>
</gene>
<reference evidence="1" key="1">
    <citation type="journal article" date="2014" name="Front. Microbiol.">
        <title>High frequency of phylogenetically diverse reductive dehalogenase-homologous genes in deep subseafloor sedimentary metagenomes.</title>
        <authorList>
            <person name="Kawai M."/>
            <person name="Futagami T."/>
            <person name="Toyoda A."/>
            <person name="Takaki Y."/>
            <person name="Nishi S."/>
            <person name="Hori S."/>
            <person name="Arai W."/>
            <person name="Tsubouchi T."/>
            <person name="Morono Y."/>
            <person name="Uchiyama I."/>
            <person name="Ito T."/>
            <person name="Fujiyama A."/>
            <person name="Inagaki F."/>
            <person name="Takami H."/>
        </authorList>
    </citation>
    <scope>NUCLEOTIDE SEQUENCE</scope>
    <source>
        <strain evidence="1">Expedition CK06-06</strain>
    </source>
</reference>
<accession>X1BG81</accession>
<organism evidence="1">
    <name type="scientific">marine sediment metagenome</name>
    <dbReference type="NCBI Taxonomy" id="412755"/>
    <lineage>
        <taxon>unclassified sequences</taxon>
        <taxon>metagenomes</taxon>
        <taxon>ecological metagenomes</taxon>
    </lineage>
</organism>
<feature type="non-terminal residue" evidence="1">
    <location>
        <position position="1"/>
    </location>
</feature>
<dbReference type="AlphaFoldDB" id="X1BG81"/>
<evidence type="ECO:0000313" key="1">
    <source>
        <dbReference type="EMBL" id="GAG94000.1"/>
    </source>
</evidence>